<dbReference type="PANTHER" id="PTHR23534:SF1">
    <property type="entry name" value="MAJOR FACILITATOR SUPERFAMILY PROTEIN"/>
    <property type="match status" value="1"/>
</dbReference>
<keyword evidence="2" id="KW-0812">Transmembrane</keyword>
<keyword evidence="2" id="KW-0472">Membrane</keyword>
<proteinExistence type="predicted"/>
<accession>A0A814YWB3</accession>
<dbReference type="Pfam" id="PF07690">
    <property type="entry name" value="MFS_1"/>
    <property type="match status" value="1"/>
</dbReference>
<dbReference type="PROSITE" id="PS50850">
    <property type="entry name" value="MFS"/>
    <property type="match status" value="1"/>
</dbReference>
<dbReference type="EMBL" id="CAJNOO010002109">
    <property type="protein sequence ID" value="CAF1236651.1"/>
    <property type="molecule type" value="Genomic_DNA"/>
</dbReference>
<dbReference type="InterPro" id="IPR020846">
    <property type="entry name" value="MFS_dom"/>
</dbReference>
<dbReference type="Gene3D" id="1.20.1250.20">
    <property type="entry name" value="MFS general substrate transporter like domains"/>
    <property type="match status" value="2"/>
</dbReference>
<feature type="transmembrane region" description="Helical" evidence="2">
    <location>
        <begin position="90"/>
        <end position="111"/>
    </location>
</feature>
<dbReference type="Proteomes" id="UP000663882">
    <property type="component" value="Unassembled WGS sequence"/>
</dbReference>
<dbReference type="AlphaFoldDB" id="A0A814YWB3"/>
<feature type="transmembrane region" description="Helical" evidence="2">
    <location>
        <begin position="408"/>
        <end position="430"/>
    </location>
</feature>
<keyword evidence="2" id="KW-1133">Transmembrane helix</keyword>
<feature type="transmembrane region" description="Helical" evidence="2">
    <location>
        <begin position="341"/>
        <end position="361"/>
    </location>
</feature>
<dbReference type="GO" id="GO:0016020">
    <property type="term" value="C:membrane"/>
    <property type="evidence" value="ECO:0007669"/>
    <property type="project" value="UniProtKB-SubCell"/>
</dbReference>
<dbReference type="OrthoDB" id="6612291at2759"/>
<sequence>MTNLDSTLEDGNTAKENGQSIVAIEERNQNDSKPRQFWSLHTLRLHWSDPSFRKMFWNILLLSWAWSLGEGIFFIQISTTTVAATTFANWYLATIPIGFMLSIGTVYSIFLPRAIARFGYRPPFYFGALMSMIGAGLCIVATWYKLYWLLIIAAGLIGGQVPCTLYYRLVALQFSTKEFAPKVIAMVAAGGCLSAVLGPELAKHMVNALPKAYSGAYLIALVECMLILLTMRIIQFPEIKKAHNTLTSTSSVSMVITENTCSKNDRSIFVIGRQRTFLIAALGGFVSWSSMAIQMSATPLAMTAAGHKFVQVTSAVQYHLLGMFAPSFFSGILCKWFGGRLVMLTGFLIQLTGTLLFQRGFEANHFNLGLIIIGVGWNLGYVGASVLLTKSYREEEKIKTHSLFEAIVMISISISFFSSAFAQQFLGWIILTGRVISLYLAVAIFILVVDTLFVFYKTKDIRKEITVNDIEQEILV</sequence>
<feature type="transmembrane region" description="Helical" evidence="2">
    <location>
        <begin position="315"/>
        <end position="334"/>
    </location>
</feature>
<name>A0A814YWB3_9BILA</name>
<dbReference type="GO" id="GO:0022857">
    <property type="term" value="F:transmembrane transporter activity"/>
    <property type="evidence" value="ECO:0007669"/>
    <property type="project" value="InterPro"/>
</dbReference>
<feature type="transmembrane region" description="Helical" evidence="2">
    <location>
        <begin position="123"/>
        <end position="142"/>
    </location>
</feature>
<evidence type="ECO:0000259" key="3">
    <source>
        <dbReference type="PROSITE" id="PS50850"/>
    </source>
</evidence>
<evidence type="ECO:0000313" key="5">
    <source>
        <dbReference type="Proteomes" id="UP000663882"/>
    </source>
</evidence>
<comment type="subcellular location">
    <subcellularLocation>
        <location evidence="1">Membrane</location>
        <topology evidence="1">Multi-pass membrane protein</topology>
    </subcellularLocation>
</comment>
<gene>
    <name evidence="4" type="ORF">RFH988_LOCUS26451</name>
</gene>
<dbReference type="PANTHER" id="PTHR23534">
    <property type="entry name" value="MFS PERMEASE"/>
    <property type="match status" value="1"/>
</dbReference>
<feature type="transmembrane region" description="Helical" evidence="2">
    <location>
        <begin position="367"/>
        <end position="388"/>
    </location>
</feature>
<feature type="transmembrane region" description="Helical" evidence="2">
    <location>
        <begin position="148"/>
        <end position="167"/>
    </location>
</feature>
<feature type="transmembrane region" description="Helical" evidence="2">
    <location>
        <begin position="179"/>
        <end position="197"/>
    </location>
</feature>
<evidence type="ECO:0000313" key="4">
    <source>
        <dbReference type="EMBL" id="CAF1236651.1"/>
    </source>
</evidence>
<feature type="transmembrane region" description="Helical" evidence="2">
    <location>
        <begin position="436"/>
        <end position="456"/>
    </location>
</feature>
<comment type="caution">
    <text evidence="4">The sequence shown here is derived from an EMBL/GenBank/DDBJ whole genome shotgun (WGS) entry which is preliminary data.</text>
</comment>
<feature type="transmembrane region" description="Helical" evidence="2">
    <location>
        <begin position="55"/>
        <end position="78"/>
    </location>
</feature>
<dbReference type="InterPro" id="IPR036259">
    <property type="entry name" value="MFS_trans_sf"/>
</dbReference>
<reference evidence="4" key="1">
    <citation type="submission" date="2021-02" db="EMBL/GenBank/DDBJ databases">
        <authorList>
            <person name="Nowell W R."/>
        </authorList>
    </citation>
    <scope>NUCLEOTIDE SEQUENCE</scope>
</reference>
<dbReference type="SUPFAM" id="SSF103473">
    <property type="entry name" value="MFS general substrate transporter"/>
    <property type="match status" value="2"/>
</dbReference>
<dbReference type="InterPro" id="IPR011701">
    <property type="entry name" value="MFS"/>
</dbReference>
<feature type="domain" description="Major facilitator superfamily (MFS) profile" evidence="3">
    <location>
        <begin position="276"/>
        <end position="476"/>
    </location>
</feature>
<evidence type="ECO:0000256" key="2">
    <source>
        <dbReference type="SAM" id="Phobius"/>
    </source>
</evidence>
<evidence type="ECO:0000256" key="1">
    <source>
        <dbReference type="ARBA" id="ARBA00004141"/>
    </source>
</evidence>
<feature type="transmembrane region" description="Helical" evidence="2">
    <location>
        <begin position="217"/>
        <end position="234"/>
    </location>
</feature>
<feature type="transmembrane region" description="Helical" evidence="2">
    <location>
        <begin position="276"/>
        <end position="295"/>
    </location>
</feature>
<protein>
    <recommendedName>
        <fullName evidence="3">Major facilitator superfamily (MFS) profile domain-containing protein</fullName>
    </recommendedName>
</protein>
<organism evidence="4 5">
    <name type="scientific">Rotaria sordida</name>
    <dbReference type="NCBI Taxonomy" id="392033"/>
    <lineage>
        <taxon>Eukaryota</taxon>
        <taxon>Metazoa</taxon>
        <taxon>Spiralia</taxon>
        <taxon>Gnathifera</taxon>
        <taxon>Rotifera</taxon>
        <taxon>Eurotatoria</taxon>
        <taxon>Bdelloidea</taxon>
        <taxon>Philodinida</taxon>
        <taxon>Philodinidae</taxon>
        <taxon>Rotaria</taxon>
    </lineage>
</organism>